<reference evidence="3" key="1">
    <citation type="journal article" date="2024" name="Algal Res.">
        <title>Biochemical, toxicological and genomic investigation of a high-biomass producing Limnothrix strain isolated from Italian shallow drinking water reservoir.</title>
        <authorList>
            <person name="Simonazzi M."/>
            <person name="Shishido T.K."/>
            <person name="Delbaje E."/>
            <person name="Wahlsten M."/>
            <person name="Fewer D.P."/>
            <person name="Sivonen K."/>
            <person name="Pezzolesi L."/>
            <person name="Pistocchi R."/>
        </authorList>
    </citation>
    <scope>NUCLEOTIDE SEQUENCE [LARGE SCALE GENOMIC DNA]</scope>
    <source>
        <strain evidence="3">LRLZ20PSL1</strain>
    </source>
</reference>
<dbReference type="Proteomes" id="UP001604335">
    <property type="component" value="Unassembled WGS sequence"/>
</dbReference>
<protein>
    <submittedName>
        <fullName evidence="2">NAD-dependent epimerase/dehydratase family protein</fullName>
    </submittedName>
</protein>
<name>A0ABW7CCM4_9CYAN</name>
<dbReference type="InterPro" id="IPR051783">
    <property type="entry name" value="NAD(P)-dependent_oxidoreduct"/>
</dbReference>
<dbReference type="PANTHER" id="PTHR48079">
    <property type="entry name" value="PROTEIN YEEZ"/>
    <property type="match status" value="1"/>
</dbReference>
<dbReference type="Gene3D" id="3.40.50.720">
    <property type="entry name" value="NAD(P)-binding Rossmann-like Domain"/>
    <property type="match status" value="1"/>
</dbReference>
<organism evidence="2 3">
    <name type="scientific">Limnothrix redekei LRLZ20PSL1</name>
    <dbReference type="NCBI Taxonomy" id="3112953"/>
    <lineage>
        <taxon>Bacteria</taxon>
        <taxon>Bacillati</taxon>
        <taxon>Cyanobacteriota</taxon>
        <taxon>Cyanophyceae</taxon>
        <taxon>Pseudanabaenales</taxon>
        <taxon>Pseudanabaenaceae</taxon>
        <taxon>Limnothrix</taxon>
    </lineage>
</organism>
<dbReference type="Pfam" id="PF01370">
    <property type="entry name" value="Epimerase"/>
    <property type="match status" value="1"/>
</dbReference>
<dbReference type="InterPro" id="IPR036291">
    <property type="entry name" value="NAD(P)-bd_dom_sf"/>
</dbReference>
<proteinExistence type="predicted"/>
<accession>A0ABW7CCM4</accession>
<gene>
    <name evidence="2" type="ORF">VPK24_14720</name>
</gene>
<comment type="caution">
    <text evidence="2">The sequence shown here is derived from an EMBL/GenBank/DDBJ whole genome shotgun (WGS) entry which is preliminary data.</text>
</comment>
<sequence>MARKPQIHTIGLGQQGAIVRVFVTGATGFTGSHLVRALVKRGDRVVALVRPRADRSRLAGLPIEIIEGDLQQPAALAQGMAEADWVFHTAAYVELGLVDSEKMWQTNVEGTRQVLAAAQAAGVKRLVYCSTIGVFGHTFGQVVDETFQRVQAQFDSAYDHTKYEAQVLVDRAAQNGLDTISVMPSGIFGGDDPHFGPVLRQFLRGKLPFWVGGDRPTGIVHVDDLVAGMILAAERGTPGGWYILSAGECPTREMFRMVGETTEIPPPKEVPAWLVRILGAILDPIGRLFRWQPPLSRERVRYIYDRCVRVDATKARQELGWQPRSLAQTLRDVVAEMVE</sequence>
<feature type="domain" description="NAD-dependent epimerase/dehydratase" evidence="1">
    <location>
        <begin position="21"/>
        <end position="238"/>
    </location>
</feature>
<keyword evidence="3" id="KW-1185">Reference proteome</keyword>
<evidence type="ECO:0000313" key="3">
    <source>
        <dbReference type="Proteomes" id="UP001604335"/>
    </source>
</evidence>
<dbReference type="SUPFAM" id="SSF51735">
    <property type="entry name" value="NAD(P)-binding Rossmann-fold domains"/>
    <property type="match status" value="1"/>
</dbReference>
<evidence type="ECO:0000313" key="2">
    <source>
        <dbReference type="EMBL" id="MFG3818895.1"/>
    </source>
</evidence>
<dbReference type="PANTHER" id="PTHR48079:SF6">
    <property type="entry name" value="NAD(P)-BINDING DOMAIN-CONTAINING PROTEIN-RELATED"/>
    <property type="match status" value="1"/>
</dbReference>
<dbReference type="EMBL" id="JAZAQF010000086">
    <property type="protein sequence ID" value="MFG3818895.1"/>
    <property type="molecule type" value="Genomic_DNA"/>
</dbReference>
<dbReference type="InterPro" id="IPR001509">
    <property type="entry name" value="Epimerase_deHydtase"/>
</dbReference>
<evidence type="ECO:0000259" key="1">
    <source>
        <dbReference type="Pfam" id="PF01370"/>
    </source>
</evidence>